<dbReference type="GO" id="GO:0046983">
    <property type="term" value="F:protein dimerization activity"/>
    <property type="evidence" value="ECO:0007669"/>
    <property type="project" value="InterPro"/>
</dbReference>
<protein>
    <recommendedName>
        <fullName evidence="2">BHLH domain-containing protein</fullName>
    </recommendedName>
</protein>
<evidence type="ECO:0000313" key="3">
    <source>
        <dbReference type="EMBL" id="KAJ3839111.1"/>
    </source>
</evidence>
<feature type="domain" description="BHLH" evidence="2">
    <location>
        <begin position="141"/>
        <end position="190"/>
    </location>
</feature>
<feature type="compositionally biased region" description="Polar residues" evidence="1">
    <location>
        <begin position="509"/>
        <end position="538"/>
    </location>
</feature>
<feature type="region of interest" description="Disordered" evidence="1">
    <location>
        <begin position="180"/>
        <end position="251"/>
    </location>
</feature>
<sequence>MVVCPAGKRLLNSDDFSSCAHERDDDCYCPLIGCNKMLVPFSLPHIHHPASPRNSIVQSMSNMASAAVVYNASVNPSRRAKVTRMTERTILPKQSGASDNATATVALASEPDHDAPVTTAKRGRKPASNASGLSRSAREAQRKLNHSIIEKARRTKINEALAELARLGVTVEVLQAGGTLEDAESSTTSDHLGKTPPGKASLAHHEDDDNDGDTDNDDDRDGTYGPPSSSRTRSGGGSKSEHSKDHDTASKAKDKFKLDILIKTVENMQFLLQRVRGLEAELQDAKSSPSHLHPTGSEDFECGEYVERTLAHLPSTSAFTTNKRKRYSSAEFRAANDEFLEDTYEETRKQTRRKVVHDTRGRDHDGSPLTRTLPSLPSISSWLLDPESSTPSVYSSRDTLPTFVARSSSSSPSMISSNSLPILAGLDRDGSQSRKRSMLADIHSPSLAPYLPSPPSSTRLPASVLASSNGVPNLELGPSSVTSASVSANTASPTFSFSGRSSSKLSISTNAPEPSFLSSASKDLPVASTTNAPTTSGRPDTAYTVRSPEEECAASLLLHMKSSPPVFMTARTRRDSTLEKIEPLPLSMTSPKFTSEKSHPSFEPDGQSAMIVQTPSSMLGLETLMN</sequence>
<dbReference type="InterPro" id="IPR036638">
    <property type="entry name" value="HLH_DNA-bd_sf"/>
</dbReference>
<feature type="region of interest" description="Disordered" evidence="1">
    <location>
        <begin position="350"/>
        <end position="372"/>
    </location>
</feature>
<dbReference type="SUPFAM" id="SSF47459">
    <property type="entry name" value="HLH, helix-loop-helix DNA-binding domain"/>
    <property type="match status" value="1"/>
</dbReference>
<feature type="region of interest" description="Disordered" evidence="1">
    <location>
        <begin position="445"/>
        <end position="464"/>
    </location>
</feature>
<dbReference type="Pfam" id="PF00010">
    <property type="entry name" value="HLH"/>
    <property type="match status" value="1"/>
</dbReference>
<dbReference type="EMBL" id="MU806147">
    <property type="protein sequence ID" value="KAJ3839111.1"/>
    <property type="molecule type" value="Genomic_DNA"/>
</dbReference>
<feature type="region of interest" description="Disordered" evidence="1">
    <location>
        <begin position="491"/>
        <end position="543"/>
    </location>
</feature>
<evidence type="ECO:0000313" key="4">
    <source>
        <dbReference type="Proteomes" id="UP001163846"/>
    </source>
</evidence>
<feature type="region of interest" description="Disordered" evidence="1">
    <location>
        <begin position="587"/>
        <end position="608"/>
    </location>
</feature>
<dbReference type="InterPro" id="IPR011598">
    <property type="entry name" value="bHLH_dom"/>
</dbReference>
<dbReference type="AlphaFoldDB" id="A0AA38PAE4"/>
<reference evidence="3" key="1">
    <citation type="submission" date="2022-08" db="EMBL/GenBank/DDBJ databases">
        <authorList>
            <consortium name="DOE Joint Genome Institute"/>
            <person name="Min B."/>
            <person name="Riley R."/>
            <person name="Sierra-Patev S."/>
            <person name="Naranjo-Ortiz M."/>
            <person name="Looney B."/>
            <person name="Konkel Z."/>
            <person name="Slot J.C."/>
            <person name="Sakamoto Y."/>
            <person name="Steenwyk J.L."/>
            <person name="Rokas A."/>
            <person name="Carro J."/>
            <person name="Camarero S."/>
            <person name="Ferreira P."/>
            <person name="Molpeceres G."/>
            <person name="Ruiz-Duenas F.J."/>
            <person name="Serrano A."/>
            <person name="Henrissat B."/>
            <person name="Drula E."/>
            <person name="Hughes K.W."/>
            <person name="Mata J.L."/>
            <person name="Ishikawa N.K."/>
            <person name="Vargas-Isla R."/>
            <person name="Ushijima S."/>
            <person name="Smith C.A."/>
            <person name="Ahrendt S."/>
            <person name="Andreopoulos W."/>
            <person name="He G."/>
            <person name="Labutti K."/>
            <person name="Lipzen A."/>
            <person name="Ng V."/>
            <person name="Sandor L."/>
            <person name="Barry K."/>
            <person name="Martinez A.T."/>
            <person name="Xiao Y."/>
            <person name="Gibbons J.G."/>
            <person name="Terashima K."/>
            <person name="Hibbett D.S."/>
            <person name="Grigoriev I.V."/>
        </authorList>
    </citation>
    <scope>NUCLEOTIDE SEQUENCE</scope>
    <source>
        <strain evidence="3">TFB9207</strain>
    </source>
</reference>
<feature type="compositionally biased region" description="Acidic residues" evidence="1">
    <location>
        <begin position="208"/>
        <end position="220"/>
    </location>
</feature>
<dbReference type="Gene3D" id="4.10.280.10">
    <property type="entry name" value="Helix-loop-helix DNA-binding domain"/>
    <property type="match status" value="1"/>
</dbReference>
<name>A0AA38PAE4_9AGAR</name>
<feature type="compositionally biased region" description="Basic and acidic residues" evidence="1">
    <location>
        <begin position="356"/>
        <end position="366"/>
    </location>
</feature>
<dbReference type="PROSITE" id="PS50888">
    <property type="entry name" value="BHLH"/>
    <property type="match status" value="1"/>
</dbReference>
<feature type="compositionally biased region" description="Basic and acidic residues" evidence="1">
    <location>
        <begin position="239"/>
        <end position="251"/>
    </location>
</feature>
<gene>
    <name evidence="3" type="ORF">F5878DRAFT_724796</name>
</gene>
<keyword evidence="4" id="KW-1185">Reference proteome</keyword>
<dbReference type="Proteomes" id="UP001163846">
    <property type="component" value="Unassembled WGS sequence"/>
</dbReference>
<proteinExistence type="predicted"/>
<feature type="compositionally biased region" description="Low complexity" evidence="1">
    <location>
        <begin position="223"/>
        <end position="233"/>
    </location>
</feature>
<accession>A0AA38PAE4</accession>
<feature type="region of interest" description="Disordered" evidence="1">
    <location>
        <begin position="107"/>
        <end position="142"/>
    </location>
</feature>
<feature type="compositionally biased region" description="Low complexity" evidence="1">
    <location>
        <begin position="491"/>
        <end position="508"/>
    </location>
</feature>
<organism evidence="3 4">
    <name type="scientific">Lentinula raphanica</name>
    <dbReference type="NCBI Taxonomy" id="153919"/>
    <lineage>
        <taxon>Eukaryota</taxon>
        <taxon>Fungi</taxon>
        <taxon>Dikarya</taxon>
        <taxon>Basidiomycota</taxon>
        <taxon>Agaricomycotina</taxon>
        <taxon>Agaricomycetes</taxon>
        <taxon>Agaricomycetidae</taxon>
        <taxon>Agaricales</taxon>
        <taxon>Marasmiineae</taxon>
        <taxon>Omphalotaceae</taxon>
        <taxon>Lentinula</taxon>
    </lineage>
</organism>
<evidence type="ECO:0000259" key="2">
    <source>
        <dbReference type="PROSITE" id="PS50888"/>
    </source>
</evidence>
<comment type="caution">
    <text evidence="3">The sequence shown here is derived from an EMBL/GenBank/DDBJ whole genome shotgun (WGS) entry which is preliminary data.</text>
</comment>
<evidence type="ECO:0000256" key="1">
    <source>
        <dbReference type="SAM" id="MobiDB-lite"/>
    </source>
</evidence>